<protein>
    <submittedName>
        <fullName evidence="2">Fatty acid/phospholipid biosynthesis enzyme</fullName>
    </submittedName>
</protein>
<dbReference type="Proteomes" id="UP000191153">
    <property type="component" value="Unassembled WGS sequence"/>
</dbReference>
<reference evidence="2 3" key="1">
    <citation type="submission" date="2017-02" db="EMBL/GenBank/DDBJ databases">
        <authorList>
            <person name="Peterson S.W."/>
        </authorList>
    </citation>
    <scope>NUCLEOTIDE SEQUENCE [LARGE SCALE GENOMIC DNA]</scope>
    <source>
        <strain evidence="2 3">ATCC 700028</strain>
    </source>
</reference>
<dbReference type="GO" id="GO:0006633">
    <property type="term" value="P:fatty acid biosynthetic process"/>
    <property type="evidence" value="ECO:0007669"/>
    <property type="project" value="InterPro"/>
</dbReference>
<dbReference type="NCBIfam" id="NF040747">
    <property type="entry name" value="reduct_C_alpha"/>
    <property type="match status" value="1"/>
</dbReference>
<dbReference type="GO" id="GO:0016747">
    <property type="term" value="F:acyltransferase activity, transferring groups other than amino-acyl groups"/>
    <property type="evidence" value="ECO:0007669"/>
    <property type="project" value="InterPro"/>
</dbReference>
<organism evidence="2 3">
    <name type="scientific">Cetobacterium ceti</name>
    <dbReference type="NCBI Taxonomy" id="180163"/>
    <lineage>
        <taxon>Bacteria</taxon>
        <taxon>Fusobacteriati</taxon>
        <taxon>Fusobacteriota</taxon>
        <taxon>Fusobacteriia</taxon>
        <taxon>Fusobacteriales</taxon>
        <taxon>Fusobacteriaceae</taxon>
        <taxon>Cetobacterium</taxon>
    </lineage>
</organism>
<sequence>MSENLNKIIGNTFLELADALEKGHFGSKIKVGITTLGSEHGVEAIIRAAEAANQNGDFQVVLIGKNPTNSSLEFFPAEDEKEAHKIMEDLLEKEYISGAVTMHYSFPIGVSTVGKILTPGLGKSMFIATTTGTSATDRSEAMFKNSIYGIIAAKSCGIENPTLGILNIDNAREVERALKKLSENGYPINFGESQRADGGNIMRGNDLLMGTTDIMVVDSLTGNILMKVFSAFNTGGSYEALGYGYGPGIGFDYDKEILIISRASGEPVVTNALIYAAQLAKNNFKKVLKDEFAKVKKAKFDEILNELKKKNEKSSGPKEEFVKPNKEVVTEQISGIDIMDLEDAVEALMKKGIYAESGMGCTGPIILVNEKNVEKATEILVAASFK</sequence>
<dbReference type="EMBL" id="FUWX01000006">
    <property type="protein sequence ID" value="SJZ55421.1"/>
    <property type="molecule type" value="Genomic_DNA"/>
</dbReference>
<keyword evidence="3" id="KW-1185">Reference proteome</keyword>
<dbReference type="PIRSF" id="PIRSF036593">
    <property type="entry name" value="GrdD"/>
    <property type="match status" value="1"/>
</dbReference>
<dbReference type="RefSeq" id="WP_078693422.1">
    <property type="nucleotide sequence ID" value="NZ_FUWX01000006.1"/>
</dbReference>
<dbReference type="AlphaFoldDB" id="A0A1T4LL86"/>
<accession>A0A1T4LL86</accession>
<evidence type="ECO:0000313" key="2">
    <source>
        <dbReference type="EMBL" id="SJZ55421.1"/>
    </source>
</evidence>
<evidence type="ECO:0000313" key="3">
    <source>
        <dbReference type="Proteomes" id="UP000191153"/>
    </source>
</evidence>
<dbReference type="Gene3D" id="3.40.718.10">
    <property type="entry name" value="Isopropylmalate Dehydrogenase"/>
    <property type="match status" value="1"/>
</dbReference>
<proteinExistence type="predicted"/>
<dbReference type="Pfam" id="PF02504">
    <property type="entry name" value="FA_synthesis"/>
    <property type="match status" value="1"/>
</dbReference>
<name>A0A1T4LL86_9FUSO</name>
<dbReference type="OrthoDB" id="9769886at2"/>
<dbReference type="SUPFAM" id="SSF53659">
    <property type="entry name" value="Isocitrate/Isopropylmalate dehydrogenase-like"/>
    <property type="match status" value="1"/>
</dbReference>
<evidence type="ECO:0000256" key="1">
    <source>
        <dbReference type="PIRSR" id="PIRSR036593-50"/>
    </source>
</evidence>
<dbReference type="STRING" id="180163.SAMN02745174_00897"/>
<feature type="active site" evidence="1">
    <location>
        <position position="361"/>
    </location>
</feature>
<gene>
    <name evidence="2" type="ORF">SAMN02745174_00897</name>
</gene>
<dbReference type="InterPro" id="IPR012116">
    <property type="entry name" value="Gly_reductase_pC_asu"/>
</dbReference>
<dbReference type="InterPro" id="IPR003664">
    <property type="entry name" value="FA_synthesis"/>
</dbReference>